<proteinExistence type="predicted"/>
<dbReference type="Proteomes" id="UP000756132">
    <property type="component" value="Chromosome 4"/>
</dbReference>
<dbReference type="AlphaFoldDB" id="A0A9Q8LEQ2"/>
<reference evidence="2" key="2">
    <citation type="journal article" date="2022" name="Microb. Genom.">
        <title>A chromosome-scale genome assembly of the tomato pathogen Cladosporium fulvum reveals a compartmentalized genome architecture and the presence of a dispensable chromosome.</title>
        <authorList>
            <person name="Zaccaron A.Z."/>
            <person name="Chen L.H."/>
            <person name="Samaras A."/>
            <person name="Stergiopoulos I."/>
        </authorList>
    </citation>
    <scope>NUCLEOTIDE SEQUENCE</scope>
    <source>
        <strain evidence="2">Race5_Kim</strain>
    </source>
</reference>
<name>A0A9Q8LEQ2_PASFU</name>
<dbReference type="OMA" id="DSPNENW"/>
<organism evidence="2 3">
    <name type="scientific">Passalora fulva</name>
    <name type="common">Tomato leaf mold</name>
    <name type="synonym">Cladosporium fulvum</name>
    <dbReference type="NCBI Taxonomy" id="5499"/>
    <lineage>
        <taxon>Eukaryota</taxon>
        <taxon>Fungi</taxon>
        <taxon>Dikarya</taxon>
        <taxon>Ascomycota</taxon>
        <taxon>Pezizomycotina</taxon>
        <taxon>Dothideomycetes</taxon>
        <taxon>Dothideomycetidae</taxon>
        <taxon>Mycosphaerellales</taxon>
        <taxon>Mycosphaerellaceae</taxon>
        <taxon>Fulvia</taxon>
    </lineage>
</organism>
<dbReference type="RefSeq" id="XP_047760438.1">
    <property type="nucleotide sequence ID" value="XM_047903442.1"/>
</dbReference>
<reference evidence="2" key="1">
    <citation type="submission" date="2021-12" db="EMBL/GenBank/DDBJ databases">
        <authorList>
            <person name="Zaccaron A."/>
            <person name="Stergiopoulos I."/>
        </authorList>
    </citation>
    <scope>NUCLEOTIDE SEQUENCE</scope>
    <source>
        <strain evidence="2">Race5_Kim</strain>
    </source>
</reference>
<evidence type="ECO:0000313" key="2">
    <source>
        <dbReference type="EMBL" id="UJO16072.1"/>
    </source>
</evidence>
<dbReference type="GeneID" id="71984172"/>
<protein>
    <submittedName>
        <fullName evidence="2">Uncharacterized protein</fullName>
    </submittedName>
</protein>
<dbReference type="EMBL" id="CP090166">
    <property type="protein sequence ID" value="UJO16072.1"/>
    <property type="molecule type" value="Genomic_DNA"/>
</dbReference>
<evidence type="ECO:0000313" key="3">
    <source>
        <dbReference type="Proteomes" id="UP000756132"/>
    </source>
</evidence>
<evidence type="ECO:0000256" key="1">
    <source>
        <dbReference type="SAM" id="SignalP"/>
    </source>
</evidence>
<sequence>MKSVLFLPILQQAASASLLSARQFTEGPDIGINGFSSIPGNGDATPAQQALFASAGRSSNTSTEASFPFSLDSPNENWTWRVNVTNVALPADLSPNGLENYSAAYLQWDLQWSGGRNLKEYLGPATGQDPTARASLCIKAQSYPVPSNVTSRYSADDNGNCSSVLGNECATAVADALGKQNSCSGLLAFAAGMAACQDSLGTGMSGGGGLQIELSNSTFGPSQDQSLQSGETIFSLTYKPLPASNLSNYEAALSRLNVLYIGATSQNSPTLLCQVVDLAATSGSSTTISSMAYVVVFSLAASIVIAL</sequence>
<keyword evidence="3" id="KW-1185">Reference proteome</keyword>
<dbReference type="KEGG" id="ffu:CLAFUR5_04294"/>
<feature type="chain" id="PRO_5040459306" evidence="1">
    <location>
        <begin position="17"/>
        <end position="307"/>
    </location>
</feature>
<dbReference type="OrthoDB" id="3650818at2759"/>
<keyword evidence="1" id="KW-0732">Signal</keyword>
<feature type="signal peptide" evidence="1">
    <location>
        <begin position="1"/>
        <end position="16"/>
    </location>
</feature>
<accession>A0A9Q8LEQ2</accession>
<gene>
    <name evidence="2" type="ORF">CLAFUR5_04294</name>
</gene>